<evidence type="ECO:0000256" key="1">
    <source>
        <dbReference type="ARBA" id="ARBA00005495"/>
    </source>
</evidence>
<evidence type="ECO:0000256" key="3">
    <source>
        <dbReference type="ARBA" id="ARBA00022833"/>
    </source>
</evidence>
<dbReference type="RefSeq" id="WP_284371435.1">
    <property type="nucleotide sequence ID" value="NZ_BSNJ01000003.1"/>
</dbReference>
<reference evidence="5" key="2">
    <citation type="submission" date="2023-01" db="EMBL/GenBank/DDBJ databases">
        <title>Draft genome sequence of Algimonas porphyrae strain NBRC 108216.</title>
        <authorList>
            <person name="Sun Q."/>
            <person name="Mori K."/>
        </authorList>
    </citation>
    <scope>NUCLEOTIDE SEQUENCE</scope>
    <source>
        <strain evidence="5">NBRC 108216</strain>
    </source>
</reference>
<evidence type="ECO:0000313" key="6">
    <source>
        <dbReference type="Proteomes" id="UP001161390"/>
    </source>
</evidence>
<reference evidence="5" key="1">
    <citation type="journal article" date="2014" name="Int. J. Syst. Evol. Microbiol.">
        <title>Complete genome of a new Firmicutes species belonging to the dominant human colonic microbiota ('Ruminococcus bicirculans') reveals two chromosomes and a selective capacity to utilize plant glucans.</title>
        <authorList>
            <consortium name="NISC Comparative Sequencing Program"/>
            <person name="Wegmann U."/>
            <person name="Louis P."/>
            <person name="Goesmann A."/>
            <person name="Henrissat B."/>
            <person name="Duncan S.H."/>
            <person name="Flint H.J."/>
        </authorList>
    </citation>
    <scope>NUCLEOTIDE SEQUENCE</scope>
    <source>
        <strain evidence="5">NBRC 108216</strain>
    </source>
</reference>
<dbReference type="PROSITE" id="PS51891">
    <property type="entry name" value="CENP_V_GFA"/>
    <property type="match status" value="1"/>
</dbReference>
<name>A0ABQ5V357_9PROT</name>
<dbReference type="PANTHER" id="PTHR28620:SF1">
    <property type="entry name" value="CENP-V_GFA DOMAIN-CONTAINING PROTEIN"/>
    <property type="match status" value="1"/>
</dbReference>
<dbReference type="Proteomes" id="UP001161390">
    <property type="component" value="Unassembled WGS sequence"/>
</dbReference>
<evidence type="ECO:0000259" key="4">
    <source>
        <dbReference type="PROSITE" id="PS51891"/>
    </source>
</evidence>
<comment type="similarity">
    <text evidence="1">Belongs to the Gfa family.</text>
</comment>
<accession>A0ABQ5V357</accession>
<keyword evidence="3" id="KW-0862">Zinc</keyword>
<keyword evidence="2" id="KW-0479">Metal-binding</keyword>
<gene>
    <name evidence="5" type="ORF">GCM10007854_16320</name>
</gene>
<dbReference type="PANTHER" id="PTHR28620">
    <property type="entry name" value="CENTROMERE PROTEIN V"/>
    <property type="match status" value="1"/>
</dbReference>
<keyword evidence="6" id="KW-1185">Reference proteome</keyword>
<dbReference type="InterPro" id="IPR006913">
    <property type="entry name" value="CENP-V/GFA"/>
</dbReference>
<proteinExistence type="inferred from homology"/>
<feature type="domain" description="CENP-V/GFA" evidence="4">
    <location>
        <begin position="4"/>
        <end position="114"/>
    </location>
</feature>
<evidence type="ECO:0000313" key="5">
    <source>
        <dbReference type="EMBL" id="GLQ20677.1"/>
    </source>
</evidence>
<sequence>MPTYRGGCHCGAVRFEFDGPDLVDVTDCNCSLCAMTAYEHVFVPDADLRVLSGRDHLTSYRFGTQTAEHLFCQTCGIKPLYRPRSHPEAWSVNARCVEGLTIAQRIAFDGQNWDENITGLRATLDGD</sequence>
<comment type="caution">
    <text evidence="5">The sequence shown here is derived from an EMBL/GenBank/DDBJ whole genome shotgun (WGS) entry which is preliminary data.</text>
</comment>
<protein>
    <submittedName>
        <fullName evidence="5">Aldehyde-activating protein</fullName>
    </submittedName>
</protein>
<dbReference type="InterPro" id="IPR052355">
    <property type="entry name" value="CENP-V-like"/>
</dbReference>
<dbReference type="Pfam" id="PF04828">
    <property type="entry name" value="GFA"/>
    <property type="match status" value="1"/>
</dbReference>
<dbReference type="Gene3D" id="2.170.150.70">
    <property type="match status" value="1"/>
</dbReference>
<evidence type="ECO:0000256" key="2">
    <source>
        <dbReference type="ARBA" id="ARBA00022723"/>
    </source>
</evidence>
<organism evidence="5 6">
    <name type="scientific">Algimonas porphyrae</name>
    <dbReference type="NCBI Taxonomy" id="1128113"/>
    <lineage>
        <taxon>Bacteria</taxon>
        <taxon>Pseudomonadati</taxon>
        <taxon>Pseudomonadota</taxon>
        <taxon>Alphaproteobacteria</taxon>
        <taxon>Maricaulales</taxon>
        <taxon>Robiginitomaculaceae</taxon>
        <taxon>Algimonas</taxon>
    </lineage>
</organism>
<dbReference type="SUPFAM" id="SSF51316">
    <property type="entry name" value="Mss4-like"/>
    <property type="match status" value="1"/>
</dbReference>
<dbReference type="EMBL" id="BSNJ01000003">
    <property type="protein sequence ID" value="GLQ20677.1"/>
    <property type="molecule type" value="Genomic_DNA"/>
</dbReference>
<dbReference type="InterPro" id="IPR011057">
    <property type="entry name" value="Mss4-like_sf"/>
</dbReference>